<evidence type="ECO:0000256" key="12">
    <source>
        <dbReference type="ARBA" id="ARBA00022777"/>
    </source>
</evidence>
<keyword evidence="7 24" id="KW-0997">Cell inner membrane</keyword>
<gene>
    <name evidence="25" type="ORF">BAZSYMB_V2SCAFFOLD00085_0</name>
</gene>
<dbReference type="PROSITE" id="PS01069">
    <property type="entry name" value="DAGK_PROKAR"/>
    <property type="match status" value="1"/>
</dbReference>
<feature type="binding site" evidence="23">
    <location>
        <position position="59"/>
    </location>
    <ligand>
        <name>a divalent metal cation</name>
        <dbReference type="ChEBI" id="CHEBI:60240"/>
    </ligand>
</feature>
<evidence type="ECO:0000256" key="24">
    <source>
        <dbReference type="RuleBase" id="RU363065"/>
    </source>
</evidence>
<proteinExistence type="inferred from homology"/>
<keyword evidence="16 24" id="KW-0443">Lipid metabolism</keyword>
<feature type="transmembrane region" description="Helical" evidence="24">
    <location>
        <begin position="38"/>
        <end position="62"/>
    </location>
</feature>
<dbReference type="Pfam" id="PF01219">
    <property type="entry name" value="DAGK_prokar"/>
    <property type="match status" value="1"/>
</dbReference>
<reference evidence="26" key="1">
    <citation type="submission" date="2016-06" db="EMBL/GenBank/DDBJ databases">
        <authorList>
            <person name="Petersen J."/>
            <person name="Sayavedra L."/>
        </authorList>
    </citation>
    <scope>NUCLEOTIDE SEQUENCE [LARGE SCALE GENOMIC DNA]</scope>
    <source>
        <strain evidence="26">BazSymB</strain>
    </source>
</reference>
<keyword evidence="17 24" id="KW-0472">Membrane</keyword>
<protein>
    <recommendedName>
        <fullName evidence="4 24">Diacylglycerol kinase</fullName>
        <ecNumber evidence="3 24">2.7.1.107</ecNumber>
    </recommendedName>
</protein>
<feature type="transmembrane region" description="Helical" evidence="24">
    <location>
        <begin position="82"/>
        <end position="99"/>
    </location>
</feature>
<dbReference type="GO" id="GO:0005524">
    <property type="term" value="F:ATP binding"/>
    <property type="evidence" value="ECO:0007669"/>
    <property type="project" value="UniProtKB-KW"/>
</dbReference>
<feature type="binding site" evidence="23">
    <location>
        <position position="11"/>
    </location>
    <ligand>
        <name>a divalent metal cation</name>
        <dbReference type="ChEBI" id="CHEBI:60240"/>
    </ligand>
</feature>
<evidence type="ECO:0000256" key="17">
    <source>
        <dbReference type="ARBA" id="ARBA00023136"/>
    </source>
</evidence>
<feature type="binding site" evidence="21">
    <location>
        <position position="52"/>
    </location>
    <ligand>
        <name>substrate</name>
    </ligand>
</feature>
<evidence type="ECO:0000256" key="16">
    <source>
        <dbReference type="ARBA" id="ARBA00023098"/>
    </source>
</evidence>
<comment type="cofactor">
    <cofactor evidence="23">
        <name>Mg(2+)</name>
        <dbReference type="ChEBI" id="CHEBI:18420"/>
    </cofactor>
    <text evidence="23">Mn(2+), Zn(2+), Cd(2+) and Co(2+) support activity to lesser extents.</text>
</comment>
<dbReference type="STRING" id="235205.BAZSYMB_V2SCAFFOLD00085_0"/>
<evidence type="ECO:0000256" key="14">
    <source>
        <dbReference type="ARBA" id="ARBA00022842"/>
    </source>
</evidence>
<dbReference type="Gene3D" id="1.10.287.3610">
    <property type="match status" value="1"/>
</dbReference>
<feature type="binding site" evidence="21">
    <location>
        <position position="81"/>
    </location>
    <ligand>
        <name>substrate</name>
    </ligand>
</feature>
<comment type="similarity">
    <text evidence="2 24">Belongs to the bacterial diacylglycerol kinase family.</text>
</comment>
<keyword evidence="6" id="KW-0444">Lipid biosynthesis</keyword>
<evidence type="ECO:0000256" key="15">
    <source>
        <dbReference type="ARBA" id="ARBA00022989"/>
    </source>
</evidence>
<feature type="binding site" evidence="21">
    <location>
        <position position="38"/>
    </location>
    <ligand>
        <name>substrate</name>
    </ligand>
</feature>
<evidence type="ECO:0000256" key="1">
    <source>
        <dbReference type="ARBA" id="ARBA00004429"/>
    </source>
</evidence>
<evidence type="ECO:0000256" key="22">
    <source>
        <dbReference type="PIRSR" id="PIRSR600829-3"/>
    </source>
</evidence>
<dbReference type="GO" id="GO:0004143">
    <property type="term" value="F:ATP-dependent diacylglycerol kinase activity"/>
    <property type="evidence" value="ECO:0007669"/>
    <property type="project" value="UniProtKB-EC"/>
</dbReference>
<dbReference type="AlphaFoldDB" id="A0A1H6JRE0"/>
<dbReference type="InterPro" id="IPR036945">
    <property type="entry name" value="DAGK_sf"/>
</dbReference>
<evidence type="ECO:0000256" key="20">
    <source>
        <dbReference type="PIRSR" id="PIRSR600829-1"/>
    </source>
</evidence>
<evidence type="ECO:0000256" key="9">
    <source>
        <dbReference type="ARBA" id="ARBA00022692"/>
    </source>
</evidence>
<evidence type="ECO:0000256" key="5">
    <source>
        <dbReference type="ARBA" id="ARBA00022475"/>
    </source>
</evidence>
<keyword evidence="19 24" id="KW-1208">Phospholipid metabolism</keyword>
<keyword evidence="18" id="KW-0594">Phospholipid biosynthesis</keyword>
<evidence type="ECO:0000256" key="11">
    <source>
        <dbReference type="ARBA" id="ARBA00022741"/>
    </source>
</evidence>
<keyword evidence="13 22" id="KW-0067">ATP-binding</keyword>
<feature type="binding site" evidence="21">
    <location>
        <begin position="13"/>
        <end position="17"/>
    </location>
    <ligand>
        <name>substrate</name>
    </ligand>
</feature>
<comment type="caution">
    <text evidence="24">Lacks conserved residue(s) required for the propagation of feature annotation.</text>
</comment>
<dbReference type="InterPro" id="IPR000829">
    <property type="entry name" value="DAGK"/>
</dbReference>
<dbReference type="EMBL" id="CVUD02000043">
    <property type="protein sequence ID" value="SEH61870.1"/>
    <property type="molecule type" value="Genomic_DNA"/>
</dbReference>
<keyword evidence="5" id="KW-1003">Cell membrane</keyword>
<keyword evidence="9 24" id="KW-0812">Transmembrane</keyword>
<evidence type="ECO:0000256" key="18">
    <source>
        <dbReference type="ARBA" id="ARBA00023209"/>
    </source>
</evidence>
<dbReference type="InterPro" id="IPR033718">
    <property type="entry name" value="DAGK_prok"/>
</dbReference>
<evidence type="ECO:0000256" key="19">
    <source>
        <dbReference type="ARBA" id="ARBA00023264"/>
    </source>
</evidence>
<evidence type="ECO:0000256" key="10">
    <source>
        <dbReference type="ARBA" id="ARBA00022723"/>
    </source>
</evidence>
<accession>A0A1H6JRE0</accession>
<evidence type="ECO:0000256" key="3">
    <source>
        <dbReference type="ARBA" id="ARBA00012133"/>
    </source>
</evidence>
<evidence type="ECO:0000256" key="6">
    <source>
        <dbReference type="ARBA" id="ARBA00022516"/>
    </source>
</evidence>
<evidence type="ECO:0000313" key="26">
    <source>
        <dbReference type="Proteomes" id="UP000198559"/>
    </source>
</evidence>
<dbReference type="CDD" id="cd14264">
    <property type="entry name" value="DAGK_IM"/>
    <property type="match status" value="1"/>
</dbReference>
<comment type="catalytic activity">
    <reaction evidence="24">
        <text>a 1,2-diacyl-sn-glycerol + ATP = a 1,2-diacyl-sn-glycero-3-phosphate + ADP + H(+)</text>
        <dbReference type="Rhea" id="RHEA:10272"/>
        <dbReference type="ChEBI" id="CHEBI:15378"/>
        <dbReference type="ChEBI" id="CHEBI:17815"/>
        <dbReference type="ChEBI" id="CHEBI:30616"/>
        <dbReference type="ChEBI" id="CHEBI:58608"/>
        <dbReference type="ChEBI" id="CHEBI:456216"/>
        <dbReference type="EC" id="2.7.1.107"/>
    </reaction>
</comment>
<feature type="binding site" evidence="22">
    <location>
        <begin position="68"/>
        <end position="70"/>
    </location>
    <ligand>
        <name>ATP</name>
        <dbReference type="ChEBI" id="CHEBI:30616"/>
    </ligand>
</feature>
<feature type="binding site" evidence="22">
    <location>
        <position position="11"/>
    </location>
    <ligand>
        <name>ATP</name>
        <dbReference type="ChEBI" id="CHEBI:30616"/>
    </ligand>
</feature>
<keyword evidence="8 24" id="KW-0808">Transferase</keyword>
<evidence type="ECO:0000256" key="21">
    <source>
        <dbReference type="PIRSR" id="PIRSR600829-2"/>
    </source>
</evidence>
<evidence type="ECO:0000256" key="2">
    <source>
        <dbReference type="ARBA" id="ARBA00005967"/>
    </source>
</evidence>
<evidence type="ECO:0000256" key="13">
    <source>
        <dbReference type="ARBA" id="ARBA00022840"/>
    </source>
</evidence>
<evidence type="ECO:0000256" key="4">
    <source>
        <dbReference type="ARBA" id="ARBA00017575"/>
    </source>
</evidence>
<evidence type="ECO:0000313" key="25">
    <source>
        <dbReference type="EMBL" id="SEH61870.1"/>
    </source>
</evidence>
<feature type="binding site" evidence="22">
    <location>
        <position position="59"/>
    </location>
    <ligand>
        <name>ATP</name>
        <dbReference type="ChEBI" id="CHEBI:30616"/>
    </ligand>
</feature>
<keyword evidence="14 23" id="KW-0460">Magnesium</keyword>
<sequence length="100" mass="11129">MQGLKICYQSEVAFRQELWFGVVLISLAFWLKESAIERVLLIAPVFLVLIVEVLNSAIESVVDRIGDEYHALSGAAKDMGSAAVWLSLVLVLITWIIILI</sequence>
<comment type="subcellular location">
    <subcellularLocation>
        <location evidence="1 24">Cell inner membrane</location>
        <topology evidence="1 24">Multi-pass membrane protein</topology>
    </subcellularLocation>
</comment>
<name>A0A1H6JRE0_9GAMM</name>
<dbReference type="GO" id="GO:0005886">
    <property type="term" value="C:plasma membrane"/>
    <property type="evidence" value="ECO:0007669"/>
    <property type="project" value="UniProtKB-SubCell"/>
</dbReference>
<dbReference type="Proteomes" id="UP000198559">
    <property type="component" value="Unassembled WGS sequence"/>
</dbReference>
<evidence type="ECO:0000256" key="23">
    <source>
        <dbReference type="PIRSR" id="PIRSR600829-4"/>
    </source>
</evidence>
<dbReference type="GO" id="GO:0006654">
    <property type="term" value="P:phosphatidic acid biosynthetic process"/>
    <property type="evidence" value="ECO:0007669"/>
    <property type="project" value="InterPro"/>
</dbReference>
<feature type="binding site" evidence="22">
    <location>
        <begin position="77"/>
        <end position="78"/>
    </location>
    <ligand>
        <name>ATP</name>
        <dbReference type="ChEBI" id="CHEBI:30616"/>
    </ligand>
</feature>
<dbReference type="PANTHER" id="PTHR34299:SF1">
    <property type="entry name" value="DIACYLGLYCEROL KINASE"/>
    <property type="match status" value="1"/>
</dbReference>
<dbReference type="GO" id="GO:0046872">
    <property type="term" value="F:metal ion binding"/>
    <property type="evidence" value="ECO:0007669"/>
    <property type="project" value="UniProtKB-KW"/>
</dbReference>
<comment type="function">
    <text evidence="24">Catalyzes the ATP-dependent phosphorylation of sn-l,2-diacylglycerol (DAG) to phosphatidic acid. Involved in the recycling of diacylglycerol produced as a by-product during membrane-derived oligosaccharide (MDO) biosynthesis.</text>
</comment>
<evidence type="ECO:0000256" key="7">
    <source>
        <dbReference type="ARBA" id="ARBA00022519"/>
    </source>
</evidence>
<organism evidence="25 26">
    <name type="scientific">Bathymodiolus azoricus thioautotrophic gill symbiont</name>
    <dbReference type="NCBI Taxonomy" id="235205"/>
    <lineage>
        <taxon>Bacteria</taxon>
        <taxon>Pseudomonadati</taxon>
        <taxon>Pseudomonadota</taxon>
        <taxon>Gammaproteobacteria</taxon>
        <taxon>sulfur-oxidizing symbionts</taxon>
    </lineage>
</organism>
<keyword evidence="10 23" id="KW-0479">Metal-binding</keyword>
<evidence type="ECO:0000256" key="8">
    <source>
        <dbReference type="ARBA" id="ARBA00022679"/>
    </source>
</evidence>
<dbReference type="PANTHER" id="PTHR34299">
    <property type="entry name" value="DIACYLGLYCEROL KINASE"/>
    <property type="match status" value="1"/>
</dbReference>
<dbReference type="EC" id="2.7.1.107" evidence="3 24"/>
<keyword evidence="15 24" id="KW-1133">Transmembrane helix</keyword>
<keyword evidence="11 22" id="KW-0547">Nucleotide-binding</keyword>
<keyword evidence="12 24" id="KW-0418">Kinase</keyword>
<feature type="active site" description="Proton acceptor" evidence="20">
    <location>
        <position position="52"/>
    </location>
</feature>